<evidence type="ECO:0000313" key="2">
    <source>
        <dbReference type="Proteomes" id="UP000485058"/>
    </source>
</evidence>
<comment type="caution">
    <text evidence="1">The sequence shown here is derived from an EMBL/GenBank/DDBJ whole genome shotgun (WGS) entry which is preliminary data.</text>
</comment>
<dbReference type="Proteomes" id="UP000485058">
    <property type="component" value="Unassembled WGS sequence"/>
</dbReference>
<reference evidence="1 2" key="1">
    <citation type="submission" date="2020-02" db="EMBL/GenBank/DDBJ databases">
        <title>Draft genome sequence of Haematococcus lacustris strain NIES-144.</title>
        <authorList>
            <person name="Morimoto D."/>
            <person name="Nakagawa S."/>
            <person name="Yoshida T."/>
            <person name="Sawayama S."/>
        </authorList>
    </citation>
    <scope>NUCLEOTIDE SEQUENCE [LARGE SCALE GENOMIC DNA]</scope>
    <source>
        <strain evidence="1 2">NIES-144</strain>
    </source>
</reference>
<name>A0A6A0AFU0_HAELA</name>
<keyword evidence="2" id="KW-1185">Reference proteome</keyword>
<evidence type="ECO:0000313" key="1">
    <source>
        <dbReference type="EMBL" id="GFH30924.1"/>
    </source>
</evidence>
<accession>A0A6A0AFU0</accession>
<gene>
    <name evidence="1" type="ORF">HaLaN_29862</name>
</gene>
<sequence length="56" mass="6113">MKHAAAVPPASELEAVPAMASSVVSQVTEFVRGVLDPLYRAAMVTKEQYKVIVRNR</sequence>
<proteinExistence type="predicted"/>
<organism evidence="1 2">
    <name type="scientific">Haematococcus lacustris</name>
    <name type="common">Green alga</name>
    <name type="synonym">Haematococcus pluvialis</name>
    <dbReference type="NCBI Taxonomy" id="44745"/>
    <lineage>
        <taxon>Eukaryota</taxon>
        <taxon>Viridiplantae</taxon>
        <taxon>Chlorophyta</taxon>
        <taxon>core chlorophytes</taxon>
        <taxon>Chlorophyceae</taxon>
        <taxon>CS clade</taxon>
        <taxon>Chlamydomonadales</taxon>
        <taxon>Haematococcaceae</taxon>
        <taxon>Haematococcus</taxon>
    </lineage>
</organism>
<dbReference type="EMBL" id="BLLF01005237">
    <property type="protein sequence ID" value="GFH30924.1"/>
    <property type="molecule type" value="Genomic_DNA"/>
</dbReference>
<dbReference type="AlphaFoldDB" id="A0A6A0AFU0"/>
<protein>
    <submittedName>
        <fullName evidence="1">Uncharacterized protein</fullName>
    </submittedName>
</protein>